<dbReference type="Ensembl" id="ENSPNAT00000045483.1">
    <property type="protein sequence ID" value="ENSPNAP00000074108.1"/>
    <property type="gene ID" value="ENSPNAG00000033417.1"/>
</dbReference>
<dbReference type="PANTHER" id="PTHR24271:SF87">
    <property type="entry name" value="ARGININE ESTERASE-LIKE-RELATED"/>
    <property type="match status" value="1"/>
</dbReference>
<keyword evidence="5" id="KW-1185">Reference proteome</keyword>
<reference evidence="4" key="3">
    <citation type="submission" date="2025-09" db="UniProtKB">
        <authorList>
            <consortium name="Ensembl"/>
        </authorList>
    </citation>
    <scope>IDENTIFICATION</scope>
</reference>
<dbReference type="Gene3D" id="2.40.10.10">
    <property type="entry name" value="Trypsin-like serine proteases"/>
    <property type="match status" value="1"/>
</dbReference>
<evidence type="ECO:0000313" key="4">
    <source>
        <dbReference type="Ensembl" id="ENSPNAP00000074108.1"/>
    </source>
</evidence>
<keyword evidence="1" id="KW-1015">Disulfide bond</keyword>
<dbReference type="SUPFAM" id="SSF50494">
    <property type="entry name" value="Trypsin-like serine proteases"/>
    <property type="match status" value="1"/>
</dbReference>
<feature type="signal peptide" evidence="2">
    <location>
        <begin position="1"/>
        <end position="25"/>
    </location>
</feature>
<feature type="chain" id="PRO_5043557573" description="Peptidase S1 domain-containing protein" evidence="2">
    <location>
        <begin position="26"/>
        <end position="63"/>
    </location>
</feature>
<dbReference type="Proteomes" id="UP001501920">
    <property type="component" value="Chromosome 15"/>
</dbReference>
<dbReference type="InterPro" id="IPR043504">
    <property type="entry name" value="Peptidase_S1_PA_chymotrypsin"/>
</dbReference>
<dbReference type="AlphaFoldDB" id="A0AAR2LBX9"/>
<evidence type="ECO:0000256" key="2">
    <source>
        <dbReference type="SAM" id="SignalP"/>
    </source>
</evidence>
<dbReference type="InterPro" id="IPR018114">
    <property type="entry name" value="TRYPSIN_HIS"/>
</dbReference>
<sequence length="63" mass="6941">MALISLMLLAAVLPYLVGIINGTEAKPHSRPYMVSLQMGGRHMCGGFLVSDRYVMTAAHCYRK</sequence>
<dbReference type="InterPro" id="IPR009003">
    <property type="entry name" value="Peptidase_S1_PA"/>
</dbReference>
<dbReference type="GO" id="GO:0006508">
    <property type="term" value="P:proteolysis"/>
    <property type="evidence" value="ECO:0007669"/>
    <property type="project" value="InterPro"/>
</dbReference>
<dbReference type="GeneTree" id="ENSGT00910000144271"/>
<dbReference type="GO" id="GO:0004252">
    <property type="term" value="F:serine-type endopeptidase activity"/>
    <property type="evidence" value="ECO:0007669"/>
    <property type="project" value="InterPro"/>
</dbReference>
<dbReference type="InterPro" id="IPR001254">
    <property type="entry name" value="Trypsin_dom"/>
</dbReference>
<dbReference type="PANTHER" id="PTHR24271">
    <property type="entry name" value="KALLIKREIN-RELATED"/>
    <property type="match status" value="1"/>
</dbReference>
<name>A0AAR2LBX9_PYGNA</name>
<feature type="domain" description="Peptidase S1" evidence="3">
    <location>
        <begin position="19"/>
        <end position="62"/>
    </location>
</feature>
<reference evidence="4 5" key="1">
    <citation type="submission" date="2020-10" db="EMBL/GenBank/DDBJ databases">
        <title>Pygocentrus nattereri (red-bellied piranha) genome, fPygNat1, primary haplotype.</title>
        <authorList>
            <person name="Myers G."/>
            <person name="Meyer A."/>
            <person name="Karagic N."/>
            <person name="Pippel M."/>
            <person name="Winkler S."/>
            <person name="Tracey A."/>
            <person name="Wood J."/>
            <person name="Formenti G."/>
            <person name="Howe K."/>
            <person name="Fedrigo O."/>
            <person name="Jarvis E.D."/>
        </authorList>
    </citation>
    <scope>NUCLEOTIDE SEQUENCE [LARGE SCALE GENOMIC DNA]</scope>
</reference>
<keyword evidence="2" id="KW-0732">Signal</keyword>
<organism evidence="4 5">
    <name type="scientific">Pygocentrus nattereri</name>
    <name type="common">Red-bellied piranha</name>
    <dbReference type="NCBI Taxonomy" id="42514"/>
    <lineage>
        <taxon>Eukaryota</taxon>
        <taxon>Metazoa</taxon>
        <taxon>Chordata</taxon>
        <taxon>Craniata</taxon>
        <taxon>Vertebrata</taxon>
        <taxon>Euteleostomi</taxon>
        <taxon>Actinopterygii</taxon>
        <taxon>Neopterygii</taxon>
        <taxon>Teleostei</taxon>
        <taxon>Ostariophysi</taxon>
        <taxon>Characiformes</taxon>
        <taxon>Characoidei</taxon>
        <taxon>Pygocentrus</taxon>
    </lineage>
</organism>
<dbReference type="PROSITE" id="PS00134">
    <property type="entry name" value="TRYPSIN_HIS"/>
    <property type="match status" value="1"/>
</dbReference>
<evidence type="ECO:0000259" key="3">
    <source>
        <dbReference type="Pfam" id="PF00089"/>
    </source>
</evidence>
<evidence type="ECO:0000313" key="5">
    <source>
        <dbReference type="Proteomes" id="UP001501920"/>
    </source>
</evidence>
<proteinExistence type="predicted"/>
<dbReference type="Pfam" id="PF00089">
    <property type="entry name" value="Trypsin"/>
    <property type="match status" value="1"/>
</dbReference>
<accession>A0AAR2LBX9</accession>
<reference evidence="4" key="2">
    <citation type="submission" date="2025-08" db="UniProtKB">
        <authorList>
            <consortium name="Ensembl"/>
        </authorList>
    </citation>
    <scope>IDENTIFICATION</scope>
</reference>
<protein>
    <recommendedName>
        <fullName evidence="3">Peptidase S1 domain-containing protein</fullName>
    </recommendedName>
</protein>
<evidence type="ECO:0000256" key="1">
    <source>
        <dbReference type="ARBA" id="ARBA00023157"/>
    </source>
</evidence>